<dbReference type="RefSeq" id="WP_324691641.1">
    <property type="nucleotide sequence ID" value="NZ_BAABCR010000008.1"/>
</dbReference>
<evidence type="ECO:0000313" key="3">
    <source>
        <dbReference type="EMBL" id="GAA4025520.1"/>
    </source>
</evidence>
<feature type="domain" description="HTH cro/C1-type" evidence="2">
    <location>
        <begin position="9"/>
        <end position="63"/>
    </location>
</feature>
<reference evidence="4" key="1">
    <citation type="journal article" date="2019" name="Int. J. Syst. Evol. Microbiol.">
        <title>The Global Catalogue of Microorganisms (GCM) 10K type strain sequencing project: providing services to taxonomists for standard genome sequencing and annotation.</title>
        <authorList>
            <consortium name="The Broad Institute Genomics Platform"/>
            <consortium name="The Broad Institute Genome Sequencing Center for Infectious Disease"/>
            <person name="Wu L."/>
            <person name="Ma J."/>
        </authorList>
    </citation>
    <scope>NUCLEOTIDE SEQUENCE [LARGE SCALE GENOMIC DNA]</scope>
    <source>
        <strain evidence="4">JCM 17064</strain>
    </source>
</reference>
<dbReference type="InterPro" id="IPR010982">
    <property type="entry name" value="Lambda_DNA-bd_dom_sf"/>
</dbReference>
<evidence type="ECO:0000313" key="4">
    <source>
        <dbReference type="Proteomes" id="UP001500968"/>
    </source>
</evidence>
<keyword evidence="1" id="KW-0238">DNA-binding</keyword>
<dbReference type="EMBL" id="BAABCR010000008">
    <property type="protein sequence ID" value="GAA4025520.1"/>
    <property type="molecule type" value="Genomic_DNA"/>
</dbReference>
<organism evidence="3 4">
    <name type="scientific">Flavobacterium cheonhonense</name>
    <dbReference type="NCBI Taxonomy" id="706185"/>
    <lineage>
        <taxon>Bacteria</taxon>
        <taxon>Pseudomonadati</taxon>
        <taxon>Bacteroidota</taxon>
        <taxon>Flavobacteriia</taxon>
        <taxon>Flavobacteriales</taxon>
        <taxon>Flavobacteriaceae</taxon>
        <taxon>Flavobacterium</taxon>
    </lineage>
</organism>
<proteinExistence type="predicted"/>
<dbReference type="SUPFAM" id="SSF47413">
    <property type="entry name" value="lambda repressor-like DNA-binding domains"/>
    <property type="match status" value="1"/>
</dbReference>
<name>A0ABP7TFZ3_9FLAO</name>
<dbReference type="PANTHER" id="PTHR46558">
    <property type="entry name" value="TRACRIPTIONAL REGULATORY PROTEIN-RELATED-RELATED"/>
    <property type="match status" value="1"/>
</dbReference>
<dbReference type="Pfam" id="PF01381">
    <property type="entry name" value="HTH_3"/>
    <property type="match status" value="1"/>
</dbReference>
<keyword evidence="4" id="KW-1185">Reference proteome</keyword>
<dbReference type="Gene3D" id="1.10.260.40">
    <property type="entry name" value="lambda repressor-like DNA-binding domains"/>
    <property type="match status" value="1"/>
</dbReference>
<evidence type="ECO:0000259" key="2">
    <source>
        <dbReference type="PROSITE" id="PS50943"/>
    </source>
</evidence>
<evidence type="ECO:0000256" key="1">
    <source>
        <dbReference type="ARBA" id="ARBA00023125"/>
    </source>
</evidence>
<dbReference type="Proteomes" id="UP001500968">
    <property type="component" value="Unassembled WGS sequence"/>
</dbReference>
<gene>
    <name evidence="3" type="ORF">GCM10022386_05890</name>
</gene>
<dbReference type="SMART" id="SM00530">
    <property type="entry name" value="HTH_XRE"/>
    <property type="match status" value="1"/>
</dbReference>
<dbReference type="PANTHER" id="PTHR46558:SF4">
    <property type="entry name" value="DNA-BIDING PHAGE PROTEIN"/>
    <property type="match status" value="1"/>
</dbReference>
<protein>
    <recommendedName>
        <fullName evidence="2">HTH cro/C1-type domain-containing protein</fullName>
    </recommendedName>
</protein>
<sequence length="101" mass="11653">MLESLLIKITVKRLEKKFSQNYMASQLNISQSFYNKIENGKTELSVKNLLKIAILLDIDKIEIYQNHKSNSNVKIKKELILKAVDKFVIPSATDNKEINTK</sequence>
<dbReference type="InterPro" id="IPR001387">
    <property type="entry name" value="Cro/C1-type_HTH"/>
</dbReference>
<comment type="caution">
    <text evidence="3">The sequence shown here is derived from an EMBL/GenBank/DDBJ whole genome shotgun (WGS) entry which is preliminary data.</text>
</comment>
<dbReference type="PROSITE" id="PS50943">
    <property type="entry name" value="HTH_CROC1"/>
    <property type="match status" value="1"/>
</dbReference>
<dbReference type="CDD" id="cd00093">
    <property type="entry name" value="HTH_XRE"/>
    <property type="match status" value="1"/>
</dbReference>
<accession>A0ABP7TFZ3</accession>